<keyword evidence="1" id="KW-0805">Transcription regulation</keyword>
<dbReference type="Gene3D" id="1.10.10.10">
    <property type="entry name" value="Winged helix-like DNA-binding domain superfamily/Winged helix DNA-binding domain"/>
    <property type="match status" value="1"/>
</dbReference>
<dbReference type="PANTHER" id="PTHR30136:SF24">
    <property type="entry name" value="HTH-TYPE TRANSCRIPTIONAL REPRESSOR ALLR"/>
    <property type="match status" value="1"/>
</dbReference>
<dbReference type="Pfam" id="PF09339">
    <property type="entry name" value="HTH_IclR"/>
    <property type="match status" value="1"/>
</dbReference>
<dbReference type="OrthoDB" id="4068713at2"/>
<dbReference type="PANTHER" id="PTHR30136">
    <property type="entry name" value="HELIX-TURN-HELIX TRANSCRIPTIONAL REGULATOR, ICLR FAMILY"/>
    <property type="match status" value="1"/>
</dbReference>
<dbReference type="GO" id="GO:0003677">
    <property type="term" value="F:DNA binding"/>
    <property type="evidence" value="ECO:0007669"/>
    <property type="project" value="UniProtKB-KW"/>
</dbReference>
<evidence type="ECO:0000313" key="5">
    <source>
        <dbReference type="EMBL" id="TFB69756.1"/>
    </source>
</evidence>
<sequence length="255" mass="27722">MLAGKTRSVSSKLLGVIEIFTASDVALSLSDIARKSDLPLATTLRFVREWVAWGGLIRLDDGRYAVGTRLWEVGVQAPSLQSLRNAALPFLDDLLVGTRQNAQLAILQGFETLYVEKISARNSTVLMSRVGMRLPLHATGVGLVLLANSGQNYIDEYLELPLKKYTACTVVDPRQVRQRLASIRVTGFVRAEEELHSGVISLAAPVHDRSGRTVAAISAVVSVEQRNDRSLDMMVRVAGLGVSRALGFRGSRVAP</sequence>
<dbReference type="InterPro" id="IPR029016">
    <property type="entry name" value="GAF-like_dom_sf"/>
</dbReference>
<evidence type="ECO:0000256" key="3">
    <source>
        <dbReference type="ARBA" id="ARBA00023163"/>
    </source>
</evidence>
<feature type="domain" description="IclR-ED" evidence="4">
    <location>
        <begin position="69"/>
        <end position="248"/>
    </location>
</feature>
<dbReference type="Pfam" id="PF01614">
    <property type="entry name" value="IclR_C"/>
    <property type="match status" value="1"/>
</dbReference>
<dbReference type="InterPro" id="IPR036388">
    <property type="entry name" value="WH-like_DNA-bd_sf"/>
</dbReference>
<accession>A0A4R8USD6</accession>
<dbReference type="GO" id="GO:0003700">
    <property type="term" value="F:DNA-binding transcription factor activity"/>
    <property type="evidence" value="ECO:0007669"/>
    <property type="project" value="TreeGrafter"/>
</dbReference>
<name>A0A4R8USD6_9MICO</name>
<dbReference type="Gene3D" id="3.30.450.40">
    <property type="match status" value="1"/>
</dbReference>
<dbReference type="InterPro" id="IPR005471">
    <property type="entry name" value="Tscrpt_reg_IclR_N"/>
</dbReference>
<gene>
    <name evidence="5" type="ORF">E3O06_15720</name>
</gene>
<dbReference type="SUPFAM" id="SSF46785">
    <property type="entry name" value="Winged helix' DNA-binding domain"/>
    <property type="match status" value="1"/>
</dbReference>
<keyword evidence="3" id="KW-0804">Transcription</keyword>
<evidence type="ECO:0000256" key="2">
    <source>
        <dbReference type="ARBA" id="ARBA00023125"/>
    </source>
</evidence>
<evidence type="ECO:0000313" key="6">
    <source>
        <dbReference type="Proteomes" id="UP000298173"/>
    </source>
</evidence>
<reference evidence="5 6" key="1">
    <citation type="submission" date="2019-03" db="EMBL/GenBank/DDBJ databases">
        <title>Genomics of glacier-inhabiting Cryobacterium strains.</title>
        <authorList>
            <person name="Liu Q."/>
            <person name="Xin Y.-H."/>
        </authorList>
    </citation>
    <scope>NUCLEOTIDE SEQUENCE [LARGE SCALE GENOMIC DNA]</scope>
    <source>
        <strain evidence="5 6">HLT2-23</strain>
    </source>
</reference>
<dbReference type="SUPFAM" id="SSF55781">
    <property type="entry name" value="GAF domain-like"/>
    <property type="match status" value="1"/>
</dbReference>
<protein>
    <submittedName>
        <fullName evidence="5">IclR family transcriptional regulator</fullName>
    </submittedName>
</protein>
<keyword evidence="6" id="KW-1185">Reference proteome</keyword>
<dbReference type="Proteomes" id="UP000298173">
    <property type="component" value="Unassembled WGS sequence"/>
</dbReference>
<dbReference type="EMBL" id="SOEY01000030">
    <property type="protein sequence ID" value="TFB69756.1"/>
    <property type="molecule type" value="Genomic_DNA"/>
</dbReference>
<dbReference type="GO" id="GO:0045892">
    <property type="term" value="P:negative regulation of DNA-templated transcription"/>
    <property type="evidence" value="ECO:0007669"/>
    <property type="project" value="TreeGrafter"/>
</dbReference>
<evidence type="ECO:0000259" key="4">
    <source>
        <dbReference type="PROSITE" id="PS51078"/>
    </source>
</evidence>
<proteinExistence type="predicted"/>
<dbReference type="AlphaFoldDB" id="A0A4R8USD6"/>
<evidence type="ECO:0000256" key="1">
    <source>
        <dbReference type="ARBA" id="ARBA00023015"/>
    </source>
</evidence>
<comment type="caution">
    <text evidence="5">The sequence shown here is derived from an EMBL/GenBank/DDBJ whole genome shotgun (WGS) entry which is preliminary data.</text>
</comment>
<dbReference type="InterPro" id="IPR036390">
    <property type="entry name" value="WH_DNA-bd_sf"/>
</dbReference>
<dbReference type="PROSITE" id="PS51078">
    <property type="entry name" value="ICLR_ED"/>
    <property type="match status" value="1"/>
</dbReference>
<organism evidence="5 6">
    <name type="scientific">Cryobacterium glaciale</name>
    <dbReference type="NCBI Taxonomy" id="1259145"/>
    <lineage>
        <taxon>Bacteria</taxon>
        <taxon>Bacillati</taxon>
        <taxon>Actinomycetota</taxon>
        <taxon>Actinomycetes</taxon>
        <taxon>Micrococcales</taxon>
        <taxon>Microbacteriaceae</taxon>
        <taxon>Cryobacterium</taxon>
    </lineage>
</organism>
<keyword evidence="2" id="KW-0238">DNA-binding</keyword>
<dbReference type="InterPro" id="IPR014757">
    <property type="entry name" value="Tscrpt_reg_IclR_C"/>
</dbReference>
<dbReference type="InterPro" id="IPR050707">
    <property type="entry name" value="HTH_MetabolicPath_Reg"/>
</dbReference>
<dbReference type="SMART" id="SM00346">
    <property type="entry name" value="HTH_ICLR"/>
    <property type="match status" value="1"/>
</dbReference>